<comment type="caution">
    <text evidence="1">The sequence shown here is derived from an EMBL/GenBank/DDBJ whole genome shotgun (WGS) entry which is preliminary data.</text>
</comment>
<name>A0AAW0CIU5_9AGAR</name>
<organism evidence="1 2">
    <name type="scientific">Favolaschia claudopus</name>
    <dbReference type="NCBI Taxonomy" id="2862362"/>
    <lineage>
        <taxon>Eukaryota</taxon>
        <taxon>Fungi</taxon>
        <taxon>Dikarya</taxon>
        <taxon>Basidiomycota</taxon>
        <taxon>Agaricomycotina</taxon>
        <taxon>Agaricomycetes</taxon>
        <taxon>Agaricomycetidae</taxon>
        <taxon>Agaricales</taxon>
        <taxon>Marasmiineae</taxon>
        <taxon>Mycenaceae</taxon>
        <taxon>Favolaschia</taxon>
    </lineage>
</organism>
<reference evidence="1 2" key="1">
    <citation type="journal article" date="2024" name="J Genomics">
        <title>Draft genome sequencing and assembly of Favolaschia claudopus CIRM-BRFM 2984 isolated from oak limbs.</title>
        <authorList>
            <person name="Navarro D."/>
            <person name="Drula E."/>
            <person name="Chaduli D."/>
            <person name="Cazenave R."/>
            <person name="Ahrendt S."/>
            <person name="Wang J."/>
            <person name="Lipzen A."/>
            <person name="Daum C."/>
            <person name="Barry K."/>
            <person name="Grigoriev I.V."/>
            <person name="Favel A."/>
            <person name="Rosso M.N."/>
            <person name="Martin F."/>
        </authorList>
    </citation>
    <scope>NUCLEOTIDE SEQUENCE [LARGE SCALE GENOMIC DNA]</scope>
    <source>
        <strain evidence="1 2">CIRM-BRFM 2984</strain>
    </source>
</reference>
<evidence type="ECO:0000313" key="2">
    <source>
        <dbReference type="Proteomes" id="UP001362999"/>
    </source>
</evidence>
<dbReference type="Gene3D" id="1.20.1280.50">
    <property type="match status" value="1"/>
</dbReference>
<dbReference type="Proteomes" id="UP001362999">
    <property type="component" value="Unassembled WGS sequence"/>
</dbReference>
<dbReference type="EMBL" id="JAWWNJ010000017">
    <property type="protein sequence ID" value="KAK7038201.1"/>
    <property type="molecule type" value="Genomic_DNA"/>
</dbReference>
<proteinExistence type="predicted"/>
<sequence length="473" mass="53614">MSLPPGLGPLSNRASQYQQQHTLIVDKLGRLRYAPQSRRILALPLEILAEIFEHCLPDVEFIRPALTAAPLVLCSVCHQWREVAVSTPKLWGSLELRLELSEPKTYHQWEAYVYLYLTWLSRARRTPVSLSISLIKVLKSPHRVRPILQAIAQMSAQCRIIKFDPTLVDIHVLFPSDAFAHPRFPFLEKVTCTNHTQFTDLLPFANAPRVRELYTCSYPIALPTEFPWEQITLFTTHRATLSSCLSVLDRAVQLVDCNLRIALDDIDSFPTSVVSLDHLQSLSISAFSDVANVPAPKPMSILGHLKTPALKHLILRNDYSGHHLADFTSFFSWQLRSTAQLHVLVLSLIPVSGETLVACLKAVPTLVQLRLKLLHEIDMNPVFTQLMEANFLPKLEAMNCQLSIKAILDPTVLAKVLRWRWDGIGITRLRRFLILKRQDGDFYAAIRTELAALKDEGMQLYFGPSWDTVTHAL</sequence>
<dbReference type="AlphaFoldDB" id="A0AAW0CIU5"/>
<accession>A0AAW0CIU5</accession>
<gene>
    <name evidence="1" type="ORF">R3P38DRAFT_539975</name>
</gene>
<evidence type="ECO:0000313" key="1">
    <source>
        <dbReference type="EMBL" id="KAK7038201.1"/>
    </source>
</evidence>
<keyword evidence="2" id="KW-1185">Reference proteome</keyword>
<evidence type="ECO:0008006" key="3">
    <source>
        <dbReference type="Google" id="ProtNLM"/>
    </source>
</evidence>
<protein>
    <recommendedName>
        <fullName evidence="3">F-box domain-containing protein</fullName>
    </recommendedName>
</protein>